<dbReference type="EMBL" id="NKUJ01000825">
    <property type="protein sequence ID" value="RMI97524.1"/>
    <property type="molecule type" value="Genomic_DNA"/>
</dbReference>
<proteinExistence type="predicted"/>
<sequence>MSPFSFILSFAIFTIGAMALLVARDAIHIDDLERYDEFMKTISGNGILNLYPENQVIKFDIHEHPSNEIVRSADFKPSPQADAYFKQEDELQAEYLQGSSGEGELQARRGACRSSVGMLTTAWIDAALIVTMSGEVVSGKNGIGPKRTRKTSHLTCAMSNV</sequence>
<protein>
    <submittedName>
        <fullName evidence="3">Uncharacterized protein</fullName>
    </submittedName>
</protein>
<comment type="caution">
    <text evidence="3">The sequence shown here is derived from an EMBL/GenBank/DDBJ whole genome shotgun (WGS) entry which is preliminary data.</text>
</comment>
<dbReference type="Proteomes" id="UP000277212">
    <property type="component" value="Unassembled WGS sequence"/>
</dbReference>
<keyword evidence="2" id="KW-0732">Signal</keyword>
<feature type="signal peptide" evidence="2">
    <location>
        <begin position="1"/>
        <end position="19"/>
    </location>
</feature>
<accession>A0A3M2QXA5</accession>
<name>A0A3M2QXA5_9HYPO</name>
<keyword evidence="4" id="KW-1185">Reference proteome</keyword>
<feature type="region of interest" description="Disordered" evidence="1">
    <location>
        <begin position="140"/>
        <end position="161"/>
    </location>
</feature>
<reference evidence="3 4" key="1">
    <citation type="submission" date="2017-06" db="EMBL/GenBank/DDBJ databases">
        <title>Comparative genomic analysis of Ambrosia Fusariam Clade fungi.</title>
        <authorList>
            <person name="Stajich J.E."/>
            <person name="Carrillo J."/>
            <person name="Kijimoto T."/>
            <person name="Eskalen A."/>
            <person name="O'Donnell K."/>
            <person name="Kasson M."/>
        </authorList>
    </citation>
    <scope>NUCLEOTIDE SEQUENCE [LARGE SCALE GENOMIC DNA]</scope>
    <source>
        <strain evidence="3">UCR3666</strain>
    </source>
</reference>
<organism evidence="3 4">
    <name type="scientific">Fusarium kuroshium</name>
    <dbReference type="NCBI Taxonomy" id="2010991"/>
    <lineage>
        <taxon>Eukaryota</taxon>
        <taxon>Fungi</taxon>
        <taxon>Dikarya</taxon>
        <taxon>Ascomycota</taxon>
        <taxon>Pezizomycotina</taxon>
        <taxon>Sordariomycetes</taxon>
        <taxon>Hypocreomycetidae</taxon>
        <taxon>Hypocreales</taxon>
        <taxon>Nectriaceae</taxon>
        <taxon>Fusarium</taxon>
        <taxon>Fusarium solani species complex</taxon>
    </lineage>
</organism>
<evidence type="ECO:0000256" key="1">
    <source>
        <dbReference type="SAM" id="MobiDB-lite"/>
    </source>
</evidence>
<evidence type="ECO:0000313" key="3">
    <source>
        <dbReference type="EMBL" id="RMI97524.1"/>
    </source>
</evidence>
<evidence type="ECO:0000256" key="2">
    <source>
        <dbReference type="SAM" id="SignalP"/>
    </source>
</evidence>
<gene>
    <name evidence="3" type="ORF">CDV36_016213</name>
</gene>
<dbReference type="OrthoDB" id="3928438at2759"/>
<evidence type="ECO:0000313" key="4">
    <source>
        <dbReference type="Proteomes" id="UP000277212"/>
    </source>
</evidence>
<feature type="chain" id="PRO_5017927651" evidence="2">
    <location>
        <begin position="20"/>
        <end position="161"/>
    </location>
</feature>
<dbReference type="AlphaFoldDB" id="A0A3M2QXA5"/>